<dbReference type="InterPro" id="IPR036249">
    <property type="entry name" value="Thioredoxin-like_sf"/>
</dbReference>
<dbReference type="Proteomes" id="UP000017842">
    <property type="component" value="Unassembled WGS sequence"/>
</dbReference>
<dbReference type="eggNOG" id="COG2010">
    <property type="taxonomic scope" value="Bacteria"/>
</dbReference>
<dbReference type="CDD" id="cd02968">
    <property type="entry name" value="SCO"/>
    <property type="match status" value="1"/>
</dbReference>
<dbReference type="InterPro" id="IPR003782">
    <property type="entry name" value="SCO1/SenC"/>
</dbReference>
<evidence type="ECO:0000259" key="10">
    <source>
        <dbReference type="PROSITE" id="PS51352"/>
    </source>
</evidence>
<evidence type="ECO:0000259" key="9">
    <source>
        <dbReference type="PROSITE" id="PS51007"/>
    </source>
</evidence>
<dbReference type="GO" id="GO:0020037">
    <property type="term" value="F:heme binding"/>
    <property type="evidence" value="ECO:0007669"/>
    <property type="project" value="InterPro"/>
</dbReference>
<dbReference type="PATRIC" id="fig|1116472.3.peg.2887"/>
<keyword evidence="7" id="KW-1015">Disulfide bond</keyword>
<dbReference type="GO" id="GO:0046872">
    <property type="term" value="F:metal ion binding"/>
    <property type="evidence" value="ECO:0007669"/>
    <property type="project" value="UniProtKB-KW"/>
</dbReference>
<dbReference type="InterPro" id="IPR013766">
    <property type="entry name" value="Thioredoxin_domain"/>
</dbReference>
<dbReference type="EMBL" id="AYLO01000100">
    <property type="protein sequence ID" value="ESS71400.1"/>
    <property type="molecule type" value="Genomic_DNA"/>
</dbReference>
<keyword evidence="3 6" id="KW-0479">Metal-binding</keyword>
<evidence type="ECO:0000256" key="5">
    <source>
        <dbReference type="ARBA" id="ARBA00023008"/>
    </source>
</evidence>
<keyword evidence="12" id="KW-1185">Reference proteome</keyword>
<organism evidence="11 12">
    <name type="scientific">Methyloglobulus morosus KoM1</name>
    <dbReference type="NCBI Taxonomy" id="1116472"/>
    <lineage>
        <taxon>Bacteria</taxon>
        <taxon>Pseudomonadati</taxon>
        <taxon>Pseudomonadota</taxon>
        <taxon>Gammaproteobacteria</taxon>
        <taxon>Methylococcales</taxon>
        <taxon>Methylococcaceae</taxon>
        <taxon>Methyloglobulus</taxon>
    </lineage>
</organism>
<evidence type="ECO:0000256" key="4">
    <source>
        <dbReference type="ARBA" id="ARBA00023004"/>
    </source>
</evidence>
<dbReference type="eggNOG" id="COG1999">
    <property type="taxonomic scope" value="Bacteria"/>
</dbReference>
<gene>
    <name evidence="11" type="ORF">MGMO_105c00560</name>
</gene>
<keyword evidence="5 6" id="KW-0186">Copper</keyword>
<feature type="domain" description="Cytochrome c" evidence="9">
    <location>
        <begin position="222"/>
        <end position="314"/>
    </location>
</feature>
<dbReference type="Pfam" id="PF00034">
    <property type="entry name" value="Cytochrom_C"/>
    <property type="match status" value="1"/>
</dbReference>
<feature type="domain" description="Thioredoxin" evidence="10">
    <location>
        <begin position="39"/>
        <end position="192"/>
    </location>
</feature>
<protein>
    <submittedName>
        <fullName evidence="11">SCO1/SenC family protein</fullName>
    </submittedName>
</protein>
<accession>V5BDM4</accession>
<dbReference type="PROSITE" id="PS51352">
    <property type="entry name" value="THIOREDOXIN_2"/>
    <property type="match status" value="1"/>
</dbReference>
<sequence>MKRHGVVVYLKSSFIFTVFISAMLILGGSPSWAAPKGSPWNEDYFPNVKLTDQDGKSFRFYDDLIKDKVVAINFIYTHCGDTCPAETASLRQVQRLLGDRVGKDIFFYSISIDPEHDTPKVLKEYADKFRINSGWLFLTGSKEDTTLIRKKLGLYRDGVEANKLSEHSTSFMIGNERTGQWMKRSPFDEPKTLAWLMGYSLSNIKPSRKPNQVNYSEAKQLPNMTKGEDLYRFRCASCHSLGKEDGLGPGLQGVAKVREKAWLRRWIKEPDKLLAEKDPIAIDLYNRYNKILMPNLRLNDADVEALIDYIEANGNPAQ</sequence>
<evidence type="ECO:0000313" key="11">
    <source>
        <dbReference type="EMBL" id="ESS71400.1"/>
    </source>
</evidence>
<dbReference type="Pfam" id="PF02630">
    <property type="entry name" value="SCO1-SenC"/>
    <property type="match status" value="1"/>
</dbReference>
<dbReference type="PROSITE" id="PS51007">
    <property type="entry name" value="CYTC"/>
    <property type="match status" value="1"/>
</dbReference>
<proteinExistence type="inferred from homology"/>
<reference evidence="11 12" key="1">
    <citation type="journal article" date="2013" name="Genome Announc.">
        <title>Draft Genome Sequence of the Methanotrophic Gammaproteobacterium Methyloglobulus morosus DSM 22980 Strain KoM1.</title>
        <authorList>
            <person name="Poehlein A."/>
            <person name="Deutzmann J.S."/>
            <person name="Daniel R."/>
            <person name="Simeonova D.D."/>
        </authorList>
    </citation>
    <scope>NUCLEOTIDE SEQUENCE [LARGE SCALE GENOMIC DNA]</scope>
    <source>
        <strain evidence="11 12">KoM1</strain>
    </source>
</reference>
<dbReference type="SUPFAM" id="SSF46626">
    <property type="entry name" value="Cytochrome c"/>
    <property type="match status" value="1"/>
</dbReference>
<feature type="binding site" evidence="6">
    <location>
        <position position="83"/>
    </location>
    <ligand>
        <name>Cu cation</name>
        <dbReference type="ChEBI" id="CHEBI:23378"/>
    </ligand>
</feature>
<dbReference type="InterPro" id="IPR009056">
    <property type="entry name" value="Cyt_c-like_dom"/>
</dbReference>
<comment type="caution">
    <text evidence="11">The sequence shown here is derived from an EMBL/GenBank/DDBJ whole genome shotgun (WGS) entry which is preliminary data.</text>
</comment>
<dbReference type="InterPro" id="IPR036909">
    <property type="entry name" value="Cyt_c-like_dom_sf"/>
</dbReference>
<evidence type="ECO:0000256" key="3">
    <source>
        <dbReference type="ARBA" id="ARBA00022723"/>
    </source>
</evidence>
<feature type="binding site" evidence="6">
    <location>
        <position position="79"/>
    </location>
    <ligand>
        <name>Cu cation</name>
        <dbReference type="ChEBI" id="CHEBI:23378"/>
    </ligand>
</feature>
<comment type="similarity">
    <text evidence="1">Belongs to the SCO1/2 family.</text>
</comment>
<evidence type="ECO:0000256" key="7">
    <source>
        <dbReference type="PIRSR" id="PIRSR603782-2"/>
    </source>
</evidence>
<dbReference type="Gene3D" id="1.10.760.10">
    <property type="entry name" value="Cytochrome c-like domain"/>
    <property type="match status" value="1"/>
</dbReference>
<dbReference type="SUPFAM" id="SSF52833">
    <property type="entry name" value="Thioredoxin-like"/>
    <property type="match status" value="1"/>
</dbReference>
<name>V5BDM4_9GAMM</name>
<dbReference type="AlphaFoldDB" id="V5BDM4"/>
<keyword evidence="2 8" id="KW-0349">Heme</keyword>
<evidence type="ECO:0000256" key="2">
    <source>
        <dbReference type="ARBA" id="ARBA00022617"/>
    </source>
</evidence>
<dbReference type="STRING" id="1116472.MGMO_105c00560"/>
<feature type="disulfide bond" description="Redox-active" evidence="7">
    <location>
        <begin position="79"/>
        <end position="83"/>
    </location>
</feature>
<dbReference type="PANTHER" id="PTHR12151:SF5">
    <property type="entry name" value="AT19154P"/>
    <property type="match status" value="1"/>
</dbReference>
<evidence type="ECO:0000313" key="12">
    <source>
        <dbReference type="Proteomes" id="UP000017842"/>
    </source>
</evidence>
<dbReference type="PANTHER" id="PTHR12151">
    <property type="entry name" value="ELECTRON TRANSPORT PROTIN SCO1/SENC FAMILY MEMBER"/>
    <property type="match status" value="1"/>
</dbReference>
<dbReference type="GO" id="GO:0009055">
    <property type="term" value="F:electron transfer activity"/>
    <property type="evidence" value="ECO:0007669"/>
    <property type="project" value="InterPro"/>
</dbReference>
<keyword evidence="4 8" id="KW-0408">Iron</keyword>
<evidence type="ECO:0000256" key="1">
    <source>
        <dbReference type="ARBA" id="ARBA00010996"/>
    </source>
</evidence>
<evidence type="ECO:0000256" key="8">
    <source>
        <dbReference type="PROSITE-ProRule" id="PRU00433"/>
    </source>
</evidence>
<evidence type="ECO:0000256" key="6">
    <source>
        <dbReference type="PIRSR" id="PIRSR603782-1"/>
    </source>
</evidence>
<dbReference type="Gene3D" id="3.40.30.10">
    <property type="entry name" value="Glutaredoxin"/>
    <property type="match status" value="1"/>
</dbReference>